<dbReference type="PANTHER" id="PTHR45436:SF5">
    <property type="entry name" value="SENSOR HISTIDINE KINASE TRCS"/>
    <property type="match status" value="1"/>
</dbReference>
<name>A0ABU3GCV6_9MICO</name>
<comment type="catalytic activity">
    <reaction evidence="1">
        <text>ATP + protein L-histidine = ADP + protein N-phospho-L-histidine.</text>
        <dbReference type="EC" id="2.7.13.3"/>
    </reaction>
</comment>
<comment type="subcellular location">
    <subcellularLocation>
        <location evidence="2">Cell membrane</location>
        <topology evidence="2">Multi-pass membrane protein</topology>
    </subcellularLocation>
</comment>
<keyword evidence="4" id="KW-1003">Cell membrane</keyword>
<evidence type="ECO:0000256" key="2">
    <source>
        <dbReference type="ARBA" id="ARBA00004651"/>
    </source>
</evidence>
<keyword evidence="13" id="KW-0547">Nucleotide-binding</keyword>
<dbReference type="EC" id="2.7.13.3" evidence="3"/>
<dbReference type="Pfam" id="PF17203">
    <property type="entry name" value="sCache_3_2"/>
    <property type="match status" value="1"/>
</dbReference>
<comment type="caution">
    <text evidence="13">The sequence shown here is derived from an EMBL/GenBank/DDBJ whole genome shotgun (WGS) entry which is preliminary data.</text>
</comment>
<dbReference type="InterPro" id="IPR000014">
    <property type="entry name" value="PAS"/>
</dbReference>
<keyword evidence="14" id="KW-1185">Reference proteome</keyword>
<dbReference type="SMART" id="SM00387">
    <property type="entry name" value="HATPase_c"/>
    <property type="match status" value="1"/>
</dbReference>
<dbReference type="InterPro" id="IPR033463">
    <property type="entry name" value="sCache_3"/>
</dbReference>
<keyword evidence="7 11" id="KW-0812">Transmembrane</keyword>
<dbReference type="EMBL" id="JAUZVV010000002">
    <property type="protein sequence ID" value="MDT3317649.1"/>
    <property type="molecule type" value="Genomic_DNA"/>
</dbReference>
<evidence type="ECO:0000256" key="8">
    <source>
        <dbReference type="ARBA" id="ARBA00022777"/>
    </source>
</evidence>
<keyword evidence="5" id="KW-0597">Phosphoprotein</keyword>
<evidence type="ECO:0000256" key="10">
    <source>
        <dbReference type="ARBA" id="ARBA00023136"/>
    </source>
</evidence>
<evidence type="ECO:0000313" key="13">
    <source>
        <dbReference type="EMBL" id="MDT3317649.1"/>
    </source>
</evidence>
<feature type="domain" description="Histidine kinase" evidence="12">
    <location>
        <begin position="416"/>
        <end position="520"/>
    </location>
</feature>
<evidence type="ECO:0000256" key="9">
    <source>
        <dbReference type="ARBA" id="ARBA00022989"/>
    </source>
</evidence>
<proteinExistence type="predicted"/>
<keyword evidence="6" id="KW-0808">Transferase</keyword>
<keyword evidence="13" id="KW-0067">ATP-binding</keyword>
<evidence type="ECO:0000256" key="11">
    <source>
        <dbReference type="SAM" id="Phobius"/>
    </source>
</evidence>
<evidence type="ECO:0000256" key="5">
    <source>
        <dbReference type="ARBA" id="ARBA00022553"/>
    </source>
</evidence>
<dbReference type="RefSeq" id="WP_217532223.1">
    <property type="nucleotide sequence ID" value="NZ_JAUZVV010000002.1"/>
</dbReference>
<evidence type="ECO:0000256" key="7">
    <source>
        <dbReference type="ARBA" id="ARBA00022692"/>
    </source>
</evidence>
<evidence type="ECO:0000256" key="1">
    <source>
        <dbReference type="ARBA" id="ARBA00000085"/>
    </source>
</evidence>
<accession>A0ABU3GCV6</accession>
<keyword evidence="8" id="KW-0418">Kinase</keyword>
<dbReference type="InterPro" id="IPR003594">
    <property type="entry name" value="HATPase_dom"/>
</dbReference>
<dbReference type="PANTHER" id="PTHR45436">
    <property type="entry name" value="SENSOR HISTIDINE KINASE YKOH"/>
    <property type="match status" value="1"/>
</dbReference>
<dbReference type="Pfam" id="PF02518">
    <property type="entry name" value="HATPase_c"/>
    <property type="match status" value="1"/>
</dbReference>
<organism evidence="13 14">
    <name type="scientific">Microbacterium gawkjiense</name>
    <dbReference type="NCBI Taxonomy" id="3067309"/>
    <lineage>
        <taxon>Bacteria</taxon>
        <taxon>Bacillati</taxon>
        <taxon>Actinomycetota</taxon>
        <taxon>Actinomycetes</taxon>
        <taxon>Micrococcales</taxon>
        <taxon>Microbacteriaceae</taxon>
        <taxon>Microbacterium</taxon>
    </lineage>
</organism>
<keyword evidence="10 11" id="KW-0472">Membrane</keyword>
<evidence type="ECO:0000313" key="14">
    <source>
        <dbReference type="Proteomes" id="UP001251849"/>
    </source>
</evidence>
<evidence type="ECO:0000256" key="4">
    <source>
        <dbReference type="ARBA" id="ARBA00022475"/>
    </source>
</evidence>
<evidence type="ECO:0000256" key="6">
    <source>
        <dbReference type="ARBA" id="ARBA00022679"/>
    </source>
</evidence>
<dbReference type="Proteomes" id="UP001251849">
    <property type="component" value="Unassembled WGS sequence"/>
</dbReference>
<reference evidence="13 14" key="1">
    <citation type="submission" date="2023-08" db="EMBL/GenBank/DDBJ databases">
        <title>Microbacterium aquilitoris sp. nov. and Microbacterium gwkjibeachense sp. nov., isolated from beach.</title>
        <authorList>
            <person name="Lee S.D."/>
            <person name="Yang H."/>
            <person name="Kim I."/>
        </authorList>
    </citation>
    <scope>NUCLEOTIDE SEQUENCE [LARGE SCALE GENOMIC DNA]</scope>
    <source>
        <strain evidence="13 14">KSW4-11</strain>
    </source>
</reference>
<dbReference type="InterPro" id="IPR039506">
    <property type="entry name" value="SPOB_a"/>
</dbReference>
<dbReference type="InterPro" id="IPR050428">
    <property type="entry name" value="TCS_sensor_his_kinase"/>
</dbReference>
<feature type="transmembrane region" description="Helical" evidence="11">
    <location>
        <begin position="172"/>
        <end position="197"/>
    </location>
</feature>
<evidence type="ECO:0000256" key="3">
    <source>
        <dbReference type="ARBA" id="ARBA00012438"/>
    </source>
</evidence>
<dbReference type="PROSITE" id="PS50109">
    <property type="entry name" value="HIS_KIN"/>
    <property type="match status" value="1"/>
</dbReference>
<feature type="transmembrane region" description="Helical" evidence="11">
    <location>
        <begin position="12"/>
        <end position="33"/>
    </location>
</feature>
<dbReference type="SMART" id="SM00091">
    <property type="entry name" value="PAS"/>
    <property type="match status" value="1"/>
</dbReference>
<evidence type="ECO:0000259" key="12">
    <source>
        <dbReference type="PROSITE" id="PS50109"/>
    </source>
</evidence>
<keyword evidence="9 11" id="KW-1133">Transmembrane helix</keyword>
<sequence>MPRAMSLRWQLLLLQAFIVCVVIVIAGVVAISLQERSIRESYRERMVGVALSISRLPSIAEAFDDPDPSATIQPLAEVIREASDLTYVVVTDAAGIRYSHPNEDRIGEAVSTDPSAPLSGQVWSGTETGTLGESYRVKVPLYAGGAVSGEVIGSVSVGVLESELAADVQSRLPWLLLALGGSAVVGVFGAAGVATLIRRRILGLEPEQIAELVAERETMLHRLSEGVVRVDRDGVVASANDAAVRLLGAGPLIGERASDVLEGPIHEVLVNGEREGRLVLAGERPLIARATGLYDDDGKPVGGTLLLRDHTELHQAVREMDGQQSLTDGLRAQAHEFANSMHVVSGLLELGAWDDARDFIARMQPGGSLDIGAASEQLGPELAALLSAKLARSRELGITFSIDAEGMVPAAVTGDLVTVVGNLVDNAFDACRAGDTLALAVHAGAEGVSVVVEDSGPGVDPALADRVFDEGVSTKDPSARTRGVGLALVRRIARRHSGDVVLSRSALGGARFAVVLPVPARVS</sequence>
<dbReference type="GO" id="GO:0005524">
    <property type="term" value="F:ATP binding"/>
    <property type="evidence" value="ECO:0007669"/>
    <property type="project" value="UniProtKB-KW"/>
</dbReference>
<dbReference type="InterPro" id="IPR005467">
    <property type="entry name" value="His_kinase_dom"/>
</dbReference>
<dbReference type="Pfam" id="PF14689">
    <property type="entry name" value="SPOB_a"/>
    <property type="match status" value="1"/>
</dbReference>
<protein>
    <recommendedName>
        <fullName evidence="3">histidine kinase</fullName>
        <ecNumber evidence="3">2.7.13.3</ecNumber>
    </recommendedName>
</protein>
<gene>
    <name evidence="13" type="ORF">Q9S71_12550</name>
</gene>